<organism evidence="1 2">
    <name type="scientific">endosymbiont of Escarpia spicata</name>
    <dbReference type="NCBI Taxonomy" id="2200908"/>
    <lineage>
        <taxon>Bacteria</taxon>
        <taxon>Pseudomonadati</taxon>
        <taxon>Pseudomonadota</taxon>
        <taxon>Gammaproteobacteria</taxon>
        <taxon>sulfur-oxidizing symbionts</taxon>
    </lineage>
</organism>
<proteinExistence type="predicted"/>
<name>A0A370DHD8_9GAMM</name>
<dbReference type="SUPFAM" id="SSF50494">
    <property type="entry name" value="Trypsin-like serine proteases"/>
    <property type="match status" value="1"/>
</dbReference>
<protein>
    <recommendedName>
        <fullName evidence="3">Serine protease</fullName>
    </recommendedName>
</protein>
<evidence type="ECO:0000313" key="1">
    <source>
        <dbReference type="EMBL" id="RDH84312.1"/>
    </source>
</evidence>
<reference evidence="1 2" key="1">
    <citation type="journal article" date="2018" name="ISME J.">
        <title>Endosymbiont genomes yield clues of tubeworm success.</title>
        <authorList>
            <person name="Li Y."/>
            <person name="Liles M.R."/>
            <person name="Halanych K.M."/>
        </authorList>
    </citation>
    <scope>NUCLEOTIDE SEQUENCE [LARGE SCALE GENOMIC DNA]</scope>
    <source>
        <strain evidence="1">A1462</strain>
    </source>
</reference>
<dbReference type="EMBL" id="QFXE01000015">
    <property type="protein sequence ID" value="RDH84312.1"/>
    <property type="molecule type" value="Genomic_DNA"/>
</dbReference>
<sequence>MEGGYVGEGSGYTIAPGWVLTAYHVLFRDADLNENQKITICWRAAPGKANVDPPSIKVKRNNIAWSDERLDLALIRCELPELGVEIPNAESAIARSIPSEEEIHWKSYGFLSELEDADGGRDTHGPSGTIGTINTQETTHSIQVKTGPLNTHELWTGFSGAPIFVKHKLSAIVLEANPGRRGASLRVVFIRNALDVVSGPDQKSLAELLGIDLSEDYVEALSKWFKPSFLYRIEQSDTVKNNATATFNALNPNANVLTLDQLADALLDCTPRQCVAFLERLVQSLGDHRSNTENAALHDVATLMMCLFFPDHNAVKTIQASRRRGERIIDSATVSRLDTEIAMASADQVAPSIDYPRGRTVFPYNVSSKEERCGIDERHRKAVEDIGSHLINKLVPGDCKGVVDNLWAEVYKKGAVGDLVASLKTADEKLKHMASRIGKKQRRFYVLLPPKTAVDKQASWALLKDWFDNLDLVKRSEFPDLETVSLISDLEEIILKTHSDKLDDEDD</sequence>
<accession>A0A370DHD8</accession>
<gene>
    <name evidence="1" type="ORF">DIZ78_12250</name>
</gene>
<keyword evidence="2" id="KW-1185">Reference proteome</keyword>
<evidence type="ECO:0000313" key="2">
    <source>
        <dbReference type="Proteomes" id="UP000254771"/>
    </source>
</evidence>
<dbReference type="Proteomes" id="UP000254771">
    <property type="component" value="Unassembled WGS sequence"/>
</dbReference>
<evidence type="ECO:0008006" key="3">
    <source>
        <dbReference type="Google" id="ProtNLM"/>
    </source>
</evidence>
<dbReference type="InterPro" id="IPR009003">
    <property type="entry name" value="Peptidase_S1_PA"/>
</dbReference>
<comment type="caution">
    <text evidence="1">The sequence shown here is derived from an EMBL/GenBank/DDBJ whole genome shotgun (WGS) entry which is preliminary data.</text>
</comment>
<dbReference type="AlphaFoldDB" id="A0A370DHD8"/>